<proteinExistence type="predicted"/>
<comment type="caution">
    <text evidence="1">The sequence shown here is derived from an EMBL/GenBank/DDBJ whole genome shotgun (WGS) entry which is preliminary data.</text>
</comment>
<name>W6UFY3_ECHGR</name>
<organism evidence="1 2">
    <name type="scientific">Echinococcus granulosus</name>
    <name type="common">Hydatid tapeworm</name>
    <dbReference type="NCBI Taxonomy" id="6210"/>
    <lineage>
        <taxon>Eukaryota</taxon>
        <taxon>Metazoa</taxon>
        <taxon>Spiralia</taxon>
        <taxon>Lophotrochozoa</taxon>
        <taxon>Platyhelminthes</taxon>
        <taxon>Cestoda</taxon>
        <taxon>Eucestoda</taxon>
        <taxon>Cyclophyllidea</taxon>
        <taxon>Taeniidae</taxon>
        <taxon>Echinococcus</taxon>
        <taxon>Echinococcus granulosus group</taxon>
    </lineage>
</organism>
<dbReference type="AlphaFoldDB" id="W6UFY3"/>
<accession>W6UFY3</accession>
<protein>
    <submittedName>
        <fullName evidence="1">Uncharacterized protein</fullName>
    </submittedName>
</protein>
<sequence length="116" mass="12943">MTPLLDQCPFDTRDGHRIPRSPNTVAIQGETLDSAELPRQLNDVAVKYHPSRIEIRLLTRLAAGHSPYSTAYVVLAERDRTPLSDIRDHHAFEPIAMYLPFAINLVCTNGKPPQAA</sequence>
<evidence type="ECO:0000313" key="1">
    <source>
        <dbReference type="EMBL" id="EUB56992.1"/>
    </source>
</evidence>
<dbReference type="KEGG" id="egl:EGR_08143"/>
<dbReference type="RefSeq" id="XP_024348188.1">
    <property type="nucleotide sequence ID" value="XM_024497392.1"/>
</dbReference>
<evidence type="ECO:0000313" key="2">
    <source>
        <dbReference type="Proteomes" id="UP000019149"/>
    </source>
</evidence>
<keyword evidence="2" id="KW-1185">Reference proteome</keyword>
<dbReference type="GeneID" id="36343858"/>
<dbReference type="CTD" id="36343858"/>
<reference evidence="1 2" key="1">
    <citation type="journal article" date="2013" name="Nat. Genet.">
        <title>The genome of the hydatid tapeworm Echinococcus granulosus.</title>
        <authorList>
            <person name="Zheng H."/>
            <person name="Zhang W."/>
            <person name="Zhang L."/>
            <person name="Zhang Z."/>
            <person name="Li J."/>
            <person name="Lu G."/>
            <person name="Zhu Y."/>
            <person name="Wang Y."/>
            <person name="Huang Y."/>
            <person name="Liu J."/>
            <person name="Kang H."/>
            <person name="Chen J."/>
            <person name="Wang L."/>
            <person name="Chen A."/>
            <person name="Yu S."/>
            <person name="Gao Z."/>
            <person name="Jin L."/>
            <person name="Gu W."/>
            <person name="Wang Z."/>
            <person name="Zhao L."/>
            <person name="Shi B."/>
            <person name="Wen H."/>
            <person name="Lin R."/>
            <person name="Jones M.K."/>
            <person name="Brejova B."/>
            <person name="Vinar T."/>
            <person name="Zhao G."/>
            <person name="McManus D.P."/>
            <person name="Chen Z."/>
            <person name="Zhou Y."/>
            <person name="Wang S."/>
        </authorList>
    </citation>
    <scope>NUCLEOTIDE SEQUENCE [LARGE SCALE GENOMIC DNA]</scope>
</reference>
<dbReference type="Proteomes" id="UP000019149">
    <property type="component" value="Unassembled WGS sequence"/>
</dbReference>
<dbReference type="EMBL" id="APAU02000097">
    <property type="protein sequence ID" value="EUB56992.1"/>
    <property type="molecule type" value="Genomic_DNA"/>
</dbReference>
<gene>
    <name evidence="1" type="ORF">EGR_08143</name>
</gene>